<sequence length="374" mass="37421">MSQIQIISKESHQTLVNITGKTATLPSEPSVVLIKVSANDISVVKRDGVNAVVVLKNGETIIIKDFFNNGEVADNSLVLQGEDNQLVWAHFKDAESDADADADADADSDSDDDHEGAVYLEETPAVVPAAAAAPVEAAALQPIQAVDPLLYAGGAAASGFSPWLWALPVLAIGGIAAAASGGSDGGGRGNNADTTPPNTDGVKFNINAVTADNVLNAAESTGNVTLTGTLTGAPADAATTVVTVIVNGVSYTATVNAANGTWSVSVPGSGLVADADKTIDANVKFTDAAGNSSTVTTTHAYTVDVTAPNAPVLNPINGVDPVTGTAEPGSTVKVTFPDGSTTTVTADPGTGVWTVPNPGNLPNGGTVTAIATDP</sequence>
<dbReference type="Proteomes" id="UP000013009">
    <property type="component" value="Unassembled WGS sequence"/>
</dbReference>
<dbReference type="InterPro" id="IPR048051">
    <property type="entry name" value="BapA-like_prefix-like"/>
</dbReference>
<dbReference type="AlphaFoldDB" id="N9QSA4"/>
<comment type="caution">
    <text evidence="3">The sequence shown here is derived from an EMBL/GenBank/DDBJ whole genome shotgun (WGS) entry which is preliminary data.</text>
</comment>
<dbReference type="Pfam" id="PF22783">
    <property type="entry name" value="BapA_N"/>
    <property type="match status" value="1"/>
</dbReference>
<dbReference type="InterPro" id="IPR049826">
    <property type="entry name" value="Ig-like_ice"/>
</dbReference>
<dbReference type="RefSeq" id="WP_005276666.1">
    <property type="nucleotide sequence ID" value="NZ_KB850196.1"/>
</dbReference>
<dbReference type="Gene3D" id="2.60.40.10">
    <property type="entry name" value="Immunoglobulins"/>
    <property type="match status" value="2"/>
</dbReference>
<reference evidence="3 4" key="1">
    <citation type="submission" date="2013-02" db="EMBL/GenBank/DDBJ databases">
        <title>The Genome Sequence of Acinetobacter sp. NIPH 1859.</title>
        <authorList>
            <consortium name="The Broad Institute Genome Sequencing Platform"/>
            <consortium name="The Broad Institute Genome Sequencing Center for Infectious Disease"/>
            <person name="Cerqueira G."/>
            <person name="Feldgarden M."/>
            <person name="Courvalin P."/>
            <person name="Perichon B."/>
            <person name="Grillot-Courvalin C."/>
            <person name="Clermont D."/>
            <person name="Rocha E."/>
            <person name="Yoon E.-J."/>
            <person name="Nemec A."/>
            <person name="Walker B."/>
            <person name="Young S.K."/>
            <person name="Zeng Q."/>
            <person name="Gargeya S."/>
            <person name="Fitzgerald M."/>
            <person name="Haas B."/>
            <person name="Abouelleil A."/>
            <person name="Alvarado L."/>
            <person name="Arachchi H.M."/>
            <person name="Berlin A.M."/>
            <person name="Chapman S.B."/>
            <person name="Dewar J."/>
            <person name="Goldberg J."/>
            <person name="Griggs A."/>
            <person name="Gujja S."/>
            <person name="Hansen M."/>
            <person name="Howarth C."/>
            <person name="Imamovic A."/>
            <person name="Larimer J."/>
            <person name="McCowan C."/>
            <person name="Murphy C."/>
            <person name="Neiman D."/>
            <person name="Pearson M."/>
            <person name="Priest M."/>
            <person name="Roberts A."/>
            <person name="Saif S."/>
            <person name="Shea T."/>
            <person name="Sisk P."/>
            <person name="Sykes S."/>
            <person name="Wortman J."/>
            <person name="Nusbaum C."/>
            <person name="Birren B."/>
        </authorList>
    </citation>
    <scope>NUCLEOTIDE SEQUENCE [LARGE SCALE GENOMIC DNA]</scope>
    <source>
        <strain evidence="3 4">NIPH 1859</strain>
    </source>
</reference>
<name>N9QSA4_9GAMM</name>
<evidence type="ECO:0000256" key="1">
    <source>
        <dbReference type="SAM" id="MobiDB-lite"/>
    </source>
</evidence>
<feature type="domain" description="Biofilm-associated protein BapA-like prefix-like" evidence="2">
    <location>
        <begin position="1"/>
        <end position="100"/>
    </location>
</feature>
<evidence type="ECO:0000313" key="3">
    <source>
        <dbReference type="EMBL" id="ENX32921.1"/>
    </source>
</evidence>
<keyword evidence="4" id="KW-1185">Reference proteome</keyword>
<dbReference type="NCBIfam" id="NF012196">
    <property type="entry name" value="Ig_like_ice"/>
    <property type="match status" value="1"/>
</dbReference>
<feature type="region of interest" description="Disordered" evidence="1">
    <location>
        <begin position="181"/>
        <end position="200"/>
    </location>
</feature>
<organism evidence="3 4">
    <name type="scientific">Acinetobacter colistiniresistens</name>
    <dbReference type="NCBI Taxonomy" id="280145"/>
    <lineage>
        <taxon>Bacteria</taxon>
        <taxon>Pseudomonadati</taxon>
        <taxon>Pseudomonadota</taxon>
        <taxon>Gammaproteobacteria</taxon>
        <taxon>Moraxellales</taxon>
        <taxon>Moraxellaceae</taxon>
        <taxon>Acinetobacter</taxon>
    </lineage>
</organism>
<evidence type="ECO:0000259" key="2">
    <source>
        <dbReference type="Pfam" id="PF22783"/>
    </source>
</evidence>
<accession>N9QSA4</accession>
<dbReference type="EMBL" id="APRZ01000020">
    <property type="protein sequence ID" value="ENX32921.1"/>
    <property type="molecule type" value="Genomic_DNA"/>
</dbReference>
<proteinExistence type="predicted"/>
<dbReference type="NCBIfam" id="NF033677">
    <property type="entry name" value="biofilm_BapA_N"/>
    <property type="match status" value="1"/>
</dbReference>
<dbReference type="NCBIfam" id="NF033510">
    <property type="entry name" value="Ca_tandemer"/>
    <property type="match status" value="2"/>
</dbReference>
<evidence type="ECO:0000313" key="4">
    <source>
        <dbReference type="Proteomes" id="UP000013009"/>
    </source>
</evidence>
<gene>
    <name evidence="3" type="ORF">F889_03326</name>
</gene>
<dbReference type="HOGENOM" id="CLU_004363_1_0_6"/>
<dbReference type="InterPro" id="IPR013783">
    <property type="entry name" value="Ig-like_fold"/>
</dbReference>
<protein>
    <recommendedName>
        <fullName evidence="2">Biofilm-associated protein BapA-like prefix-like domain-containing protein</fullName>
    </recommendedName>
</protein>
<feature type="non-terminal residue" evidence="3">
    <location>
        <position position="374"/>
    </location>
</feature>